<dbReference type="GO" id="GO:0003700">
    <property type="term" value="F:DNA-binding transcription factor activity"/>
    <property type="evidence" value="ECO:0007669"/>
    <property type="project" value="InterPro"/>
</dbReference>
<dbReference type="PRINTS" id="PR00778">
    <property type="entry name" value="HTHARSR"/>
</dbReference>
<dbReference type="InterPro" id="IPR011991">
    <property type="entry name" value="ArsR-like_HTH"/>
</dbReference>
<feature type="domain" description="HTH arsR-type" evidence="1">
    <location>
        <begin position="1"/>
        <end position="103"/>
    </location>
</feature>
<reference evidence="2 3" key="1">
    <citation type="submission" date="2019-07" db="EMBL/GenBank/DDBJ databases">
        <title>Whole genome shotgun sequence of Deinococcus cellulosilyticus NBRC 106333.</title>
        <authorList>
            <person name="Hosoyama A."/>
            <person name="Uohara A."/>
            <person name="Ohji S."/>
            <person name="Ichikawa N."/>
        </authorList>
    </citation>
    <scope>NUCLEOTIDE SEQUENCE [LARGE SCALE GENOMIC DNA]</scope>
    <source>
        <strain evidence="2 3">NBRC 106333</strain>
    </source>
</reference>
<evidence type="ECO:0000259" key="1">
    <source>
        <dbReference type="PROSITE" id="PS50987"/>
    </source>
</evidence>
<evidence type="ECO:0000313" key="3">
    <source>
        <dbReference type="Proteomes" id="UP000321306"/>
    </source>
</evidence>
<keyword evidence="3" id="KW-1185">Reference proteome</keyword>
<protein>
    <submittedName>
        <fullName evidence="2">Putative transcriptional regulator, ArsR family protein</fullName>
    </submittedName>
</protein>
<dbReference type="OrthoDB" id="9799175at2"/>
<proteinExistence type="predicted"/>
<dbReference type="EMBL" id="BJXB01000007">
    <property type="protein sequence ID" value="GEM46213.1"/>
    <property type="molecule type" value="Genomic_DNA"/>
</dbReference>
<comment type="caution">
    <text evidence="2">The sequence shown here is derived from an EMBL/GenBank/DDBJ whole genome shotgun (WGS) entry which is preliminary data.</text>
</comment>
<dbReference type="AlphaFoldDB" id="A0A511N059"/>
<evidence type="ECO:0000313" key="2">
    <source>
        <dbReference type="EMBL" id="GEM46213.1"/>
    </source>
</evidence>
<dbReference type="InterPro" id="IPR036390">
    <property type="entry name" value="WH_DNA-bd_sf"/>
</dbReference>
<dbReference type="PROSITE" id="PS50987">
    <property type="entry name" value="HTH_ARSR_2"/>
    <property type="match status" value="1"/>
</dbReference>
<accession>A0A511N059</accession>
<dbReference type="SUPFAM" id="SSF46785">
    <property type="entry name" value="Winged helix' DNA-binding domain"/>
    <property type="match status" value="1"/>
</dbReference>
<dbReference type="RefSeq" id="WP_146884038.1">
    <property type="nucleotide sequence ID" value="NZ_BJXB01000007.1"/>
</dbReference>
<dbReference type="Proteomes" id="UP000321306">
    <property type="component" value="Unassembled WGS sequence"/>
</dbReference>
<dbReference type="SMART" id="SM00418">
    <property type="entry name" value="HTH_ARSR"/>
    <property type="match status" value="1"/>
</dbReference>
<sequence length="112" mass="13095">MARAATTSDPFNAVAEPQRRKILDLLMTGDFNVTELASRLGMNQPQVSKHLKVLKEVDLITVREEGRQRVYHLNSENLKPIHDWLRPFEQLWSRRLDHLEQVLEGLKKEEHS</sequence>
<name>A0A511N059_DEIC1</name>
<dbReference type="InterPro" id="IPR036388">
    <property type="entry name" value="WH-like_DNA-bd_sf"/>
</dbReference>
<gene>
    <name evidence="2" type="ORF">DC3_18480</name>
</gene>
<dbReference type="InterPro" id="IPR001845">
    <property type="entry name" value="HTH_ArsR_DNA-bd_dom"/>
</dbReference>
<dbReference type="Gene3D" id="1.10.10.10">
    <property type="entry name" value="Winged helix-like DNA-binding domain superfamily/Winged helix DNA-binding domain"/>
    <property type="match status" value="1"/>
</dbReference>
<dbReference type="NCBIfam" id="NF033788">
    <property type="entry name" value="HTH_metalloreg"/>
    <property type="match status" value="1"/>
</dbReference>
<dbReference type="PANTHER" id="PTHR38600">
    <property type="entry name" value="TRANSCRIPTIONAL REGULATORY PROTEIN"/>
    <property type="match status" value="1"/>
</dbReference>
<dbReference type="Pfam" id="PF01022">
    <property type="entry name" value="HTH_5"/>
    <property type="match status" value="1"/>
</dbReference>
<organism evidence="2 3">
    <name type="scientific">Deinococcus cellulosilyticus (strain DSM 18568 / NBRC 106333 / KACC 11606 / 5516J-15)</name>
    <dbReference type="NCBI Taxonomy" id="1223518"/>
    <lineage>
        <taxon>Bacteria</taxon>
        <taxon>Thermotogati</taxon>
        <taxon>Deinococcota</taxon>
        <taxon>Deinococci</taxon>
        <taxon>Deinococcales</taxon>
        <taxon>Deinococcaceae</taxon>
        <taxon>Deinococcus</taxon>
    </lineage>
</organism>
<dbReference type="CDD" id="cd00090">
    <property type="entry name" value="HTH_ARSR"/>
    <property type="match status" value="1"/>
</dbReference>
<dbReference type="PANTHER" id="PTHR38600:SF2">
    <property type="entry name" value="SLL0088 PROTEIN"/>
    <property type="match status" value="1"/>
</dbReference>